<protein>
    <recommendedName>
        <fullName evidence="3">Protein Star</fullName>
    </recommendedName>
</protein>
<reference evidence="1" key="1">
    <citation type="submission" date="2023-11" db="EMBL/GenBank/DDBJ databases">
        <title>Genome assemblies of two species of porcelain crab, Petrolisthes cinctipes and Petrolisthes manimaculis (Anomura: Porcellanidae).</title>
        <authorList>
            <person name="Angst P."/>
        </authorList>
    </citation>
    <scope>NUCLEOTIDE SEQUENCE</scope>
    <source>
        <strain evidence="1">PB745_02</strain>
        <tissue evidence="1">Gill</tissue>
    </source>
</reference>
<dbReference type="GO" id="GO:0005789">
    <property type="term" value="C:endoplasmic reticulum membrane"/>
    <property type="evidence" value="ECO:0007669"/>
    <property type="project" value="TreeGrafter"/>
</dbReference>
<dbReference type="GO" id="GO:0005794">
    <property type="term" value="C:Golgi apparatus"/>
    <property type="evidence" value="ECO:0007669"/>
    <property type="project" value="TreeGrafter"/>
</dbReference>
<dbReference type="GO" id="GO:0016197">
    <property type="term" value="P:endosomal transport"/>
    <property type="evidence" value="ECO:0007669"/>
    <property type="project" value="TreeGrafter"/>
</dbReference>
<dbReference type="PANTHER" id="PTHR34009">
    <property type="entry name" value="PROTEIN STAR"/>
    <property type="match status" value="1"/>
</dbReference>
<dbReference type="GO" id="GO:0006888">
    <property type="term" value="P:endoplasmic reticulum to Golgi vesicle-mediated transport"/>
    <property type="evidence" value="ECO:0007669"/>
    <property type="project" value="TreeGrafter"/>
</dbReference>
<dbReference type="GO" id="GO:0031902">
    <property type="term" value="C:late endosome membrane"/>
    <property type="evidence" value="ECO:0007669"/>
    <property type="project" value="TreeGrafter"/>
</dbReference>
<dbReference type="InterPro" id="IPR053202">
    <property type="entry name" value="EGF_Rcpt_Signaling_Reg"/>
</dbReference>
<sequence>MRPVRKVKLLVSFTLALAATTSMAFIFISITVVGRGDLLEALLEGPLDAADPRLLYLVRERYLVAPASAPYNLKEDYMLPVDQSYLSYRNSSLGWEKLHLLVVTLFDHQPPGFFVEAGALDGEYLSNTLYLERNKNWTGLLVEPDAEMFKYMLEKNRKAWTSHSCLATTNYPSKVMLYGCVEEEVAQAFWGSTVTVDVWLVEHHNPYSSNDTYDDTFIKIFEIQGYSVYTIITELQPFNYVFIRQNSTLHDAAFAIRPSEFDFKHGI</sequence>
<dbReference type="Proteomes" id="UP001292094">
    <property type="component" value="Unassembled WGS sequence"/>
</dbReference>
<evidence type="ECO:0008006" key="3">
    <source>
        <dbReference type="Google" id="ProtNLM"/>
    </source>
</evidence>
<gene>
    <name evidence="1" type="ORF">Pmani_026984</name>
</gene>
<dbReference type="PANTHER" id="PTHR34009:SF2">
    <property type="entry name" value="PROTEIN STAR"/>
    <property type="match status" value="1"/>
</dbReference>
<organism evidence="1 2">
    <name type="scientific">Petrolisthes manimaculis</name>
    <dbReference type="NCBI Taxonomy" id="1843537"/>
    <lineage>
        <taxon>Eukaryota</taxon>
        <taxon>Metazoa</taxon>
        <taxon>Ecdysozoa</taxon>
        <taxon>Arthropoda</taxon>
        <taxon>Crustacea</taxon>
        <taxon>Multicrustacea</taxon>
        <taxon>Malacostraca</taxon>
        <taxon>Eumalacostraca</taxon>
        <taxon>Eucarida</taxon>
        <taxon>Decapoda</taxon>
        <taxon>Pleocyemata</taxon>
        <taxon>Anomura</taxon>
        <taxon>Galatheoidea</taxon>
        <taxon>Porcellanidae</taxon>
        <taxon>Petrolisthes</taxon>
    </lineage>
</organism>
<comment type="caution">
    <text evidence="1">The sequence shown here is derived from an EMBL/GenBank/DDBJ whole genome shotgun (WGS) entry which is preliminary data.</text>
</comment>
<dbReference type="AlphaFoldDB" id="A0AAE1P549"/>
<keyword evidence="2" id="KW-1185">Reference proteome</keyword>
<proteinExistence type="predicted"/>
<dbReference type="EMBL" id="JAWZYT010002977">
    <property type="protein sequence ID" value="KAK4300847.1"/>
    <property type="molecule type" value="Genomic_DNA"/>
</dbReference>
<evidence type="ECO:0000313" key="1">
    <source>
        <dbReference type="EMBL" id="KAK4300847.1"/>
    </source>
</evidence>
<evidence type="ECO:0000313" key="2">
    <source>
        <dbReference type="Proteomes" id="UP001292094"/>
    </source>
</evidence>
<dbReference type="GO" id="GO:0005886">
    <property type="term" value="C:plasma membrane"/>
    <property type="evidence" value="ECO:0007669"/>
    <property type="project" value="TreeGrafter"/>
</dbReference>
<accession>A0AAE1P549</accession>
<name>A0AAE1P549_9EUCA</name>